<dbReference type="OrthoDB" id="10459360at2759"/>
<reference evidence="1 2" key="1">
    <citation type="journal article" date="2017" name="Mol. Plant">
        <title>The Genome of Medicinal Plant Macleaya cordata Provides New Insights into Benzylisoquinoline Alkaloids Metabolism.</title>
        <authorList>
            <person name="Liu X."/>
            <person name="Liu Y."/>
            <person name="Huang P."/>
            <person name="Ma Y."/>
            <person name="Qing Z."/>
            <person name="Tang Q."/>
            <person name="Cao H."/>
            <person name="Cheng P."/>
            <person name="Zheng Y."/>
            <person name="Yuan Z."/>
            <person name="Zhou Y."/>
            <person name="Liu J."/>
            <person name="Tang Z."/>
            <person name="Zhuo Y."/>
            <person name="Zhang Y."/>
            <person name="Yu L."/>
            <person name="Huang J."/>
            <person name="Yang P."/>
            <person name="Peng Q."/>
            <person name="Zhang J."/>
            <person name="Jiang W."/>
            <person name="Zhang Z."/>
            <person name="Lin K."/>
            <person name="Ro D.K."/>
            <person name="Chen X."/>
            <person name="Xiong X."/>
            <person name="Shang Y."/>
            <person name="Huang S."/>
            <person name="Zeng J."/>
        </authorList>
    </citation>
    <scope>NUCLEOTIDE SEQUENCE [LARGE SCALE GENOMIC DNA]</scope>
    <source>
        <strain evidence="2">cv. BLH2017</strain>
        <tissue evidence="1">Root</tissue>
    </source>
</reference>
<dbReference type="InParanoid" id="A0A200QJT3"/>
<accession>A0A200QJT3</accession>
<name>A0A200QJT3_MACCD</name>
<sequence length="201" mass="22856">MIGVTEENIALGNDTTRIVRGFDNEKKNVMGEFSTVFMVGLGRKNYGEELVNLVVYRTPSKEKLPSWFDHGNTKIGHYLRKCRFFPGMGLGLRCNGPIKPISREMTAHEAPFGLGYQPTEADLIKAFQEKRWKVILTKKGFTRDVAGLNWSHQPSLNGHFIRKGDSRPYIAFREPVIRHGVLALVVTSDLEKEEDEDDVIY</sequence>
<dbReference type="AlphaFoldDB" id="A0A200QJT3"/>
<evidence type="ECO:0000313" key="1">
    <source>
        <dbReference type="EMBL" id="OVA10692.1"/>
    </source>
</evidence>
<dbReference type="Proteomes" id="UP000195402">
    <property type="component" value="Unassembled WGS sequence"/>
</dbReference>
<gene>
    <name evidence="1" type="ORF">BVC80_643g2</name>
</gene>
<organism evidence="1 2">
    <name type="scientific">Macleaya cordata</name>
    <name type="common">Five-seeded plume-poppy</name>
    <name type="synonym">Bocconia cordata</name>
    <dbReference type="NCBI Taxonomy" id="56857"/>
    <lineage>
        <taxon>Eukaryota</taxon>
        <taxon>Viridiplantae</taxon>
        <taxon>Streptophyta</taxon>
        <taxon>Embryophyta</taxon>
        <taxon>Tracheophyta</taxon>
        <taxon>Spermatophyta</taxon>
        <taxon>Magnoliopsida</taxon>
        <taxon>Ranunculales</taxon>
        <taxon>Papaveraceae</taxon>
        <taxon>Papaveroideae</taxon>
        <taxon>Macleaya</taxon>
    </lineage>
</organism>
<evidence type="ECO:0000313" key="2">
    <source>
        <dbReference type="Proteomes" id="UP000195402"/>
    </source>
</evidence>
<comment type="caution">
    <text evidence="1">The sequence shown here is derived from an EMBL/GenBank/DDBJ whole genome shotgun (WGS) entry which is preliminary data.</text>
</comment>
<dbReference type="EMBL" id="MVGT01001848">
    <property type="protein sequence ID" value="OVA10692.1"/>
    <property type="molecule type" value="Genomic_DNA"/>
</dbReference>
<proteinExistence type="predicted"/>
<protein>
    <recommendedName>
        <fullName evidence="3">G-patch domain</fullName>
    </recommendedName>
</protein>
<evidence type="ECO:0008006" key="3">
    <source>
        <dbReference type="Google" id="ProtNLM"/>
    </source>
</evidence>
<keyword evidence="2" id="KW-1185">Reference proteome</keyword>